<dbReference type="InterPro" id="IPR028082">
    <property type="entry name" value="Peripla_BP_I"/>
</dbReference>
<protein>
    <submittedName>
        <fullName evidence="2">Uncharacterized protein</fullName>
    </submittedName>
</protein>
<name>A0A3B0ST09_9ZZZZ</name>
<proteinExistence type="predicted"/>
<keyword evidence="1" id="KW-1133">Transmembrane helix</keyword>
<dbReference type="SUPFAM" id="SSF53822">
    <property type="entry name" value="Periplasmic binding protein-like I"/>
    <property type="match status" value="1"/>
</dbReference>
<sequence length="301" mass="30675">MNNTTSSLPNRSMPSVLVLAAAALVWIVLSAAPALADEFRIGILLDPATSDSTFMEGFQLAVDQSPDVSHPPGVEGGDHLGSMDVVMVVIDDATGPDGLLAAANRLVEGEGVAIIVADISPESLRTIMGPITDSGTMLLALSNVASNEFPETLRLLIVGDQSGADALLTDRAATFRDAFIEASGGAPSETATRGYISGRLVDIGVEATDRDPSDTGTLIDAMTAAMRTSADTPANDQTDSSAPPVSATIDATLAADSGQPNEPEVSSGFGGALVVGGVLGIVIVGGLILRSSPQQRPDVPR</sequence>
<gene>
    <name evidence="2" type="ORF">MNBD_ACTINO02-2234</name>
</gene>
<dbReference type="Gene3D" id="3.40.50.2300">
    <property type="match status" value="1"/>
</dbReference>
<accession>A0A3B0ST09</accession>
<keyword evidence="1" id="KW-0812">Transmembrane</keyword>
<organism evidence="2">
    <name type="scientific">hydrothermal vent metagenome</name>
    <dbReference type="NCBI Taxonomy" id="652676"/>
    <lineage>
        <taxon>unclassified sequences</taxon>
        <taxon>metagenomes</taxon>
        <taxon>ecological metagenomes</taxon>
    </lineage>
</organism>
<dbReference type="EMBL" id="UOEK01000127">
    <property type="protein sequence ID" value="VAV97935.1"/>
    <property type="molecule type" value="Genomic_DNA"/>
</dbReference>
<keyword evidence="1" id="KW-0472">Membrane</keyword>
<evidence type="ECO:0000313" key="2">
    <source>
        <dbReference type="EMBL" id="VAV97935.1"/>
    </source>
</evidence>
<evidence type="ECO:0000256" key="1">
    <source>
        <dbReference type="SAM" id="Phobius"/>
    </source>
</evidence>
<reference evidence="2" key="1">
    <citation type="submission" date="2018-06" db="EMBL/GenBank/DDBJ databases">
        <authorList>
            <person name="Zhirakovskaya E."/>
        </authorList>
    </citation>
    <scope>NUCLEOTIDE SEQUENCE</scope>
</reference>
<dbReference type="AlphaFoldDB" id="A0A3B0ST09"/>
<feature type="transmembrane region" description="Helical" evidence="1">
    <location>
        <begin position="269"/>
        <end position="289"/>
    </location>
</feature>